<keyword evidence="5" id="KW-0732">Signal</keyword>
<dbReference type="GO" id="GO:0007214">
    <property type="term" value="P:gamma-aminobutyric acid signaling pathway"/>
    <property type="evidence" value="ECO:0007669"/>
    <property type="project" value="InterPro"/>
</dbReference>
<keyword evidence="6" id="KW-0675">Receptor</keyword>
<gene>
    <name evidence="6" type="ORF">Baya_4644</name>
</gene>
<dbReference type="PRINTS" id="PR01620">
    <property type="entry name" value="GABAARGAMMA"/>
</dbReference>
<reference evidence="6 7" key="1">
    <citation type="journal article" date="2019" name="Genome Biol. Evol.">
        <title>Whole-Genome Sequencing of the Giant Devil Catfish, Bagarius yarrelli.</title>
        <authorList>
            <person name="Jiang W."/>
            <person name="Lv Y."/>
            <person name="Cheng L."/>
            <person name="Yang K."/>
            <person name="Chao B."/>
            <person name="Wang X."/>
            <person name="Li Y."/>
            <person name="Pan X."/>
            <person name="You X."/>
            <person name="Zhang Y."/>
            <person name="Yang J."/>
            <person name="Li J."/>
            <person name="Zhang X."/>
            <person name="Liu S."/>
            <person name="Sun C."/>
            <person name="Yang J."/>
            <person name="Shi Q."/>
        </authorList>
    </citation>
    <scope>NUCLEOTIDE SEQUENCE [LARGE SCALE GENOMIC DNA]</scope>
    <source>
        <strain evidence="6">JWS20170419001</strain>
        <tissue evidence="6">Muscle</tissue>
    </source>
</reference>
<proteinExistence type="predicted"/>
<organism evidence="6 7">
    <name type="scientific">Bagarius yarrelli</name>
    <name type="common">Goonch</name>
    <name type="synonym">Bagrus yarrelli</name>
    <dbReference type="NCBI Taxonomy" id="175774"/>
    <lineage>
        <taxon>Eukaryota</taxon>
        <taxon>Metazoa</taxon>
        <taxon>Chordata</taxon>
        <taxon>Craniata</taxon>
        <taxon>Vertebrata</taxon>
        <taxon>Euteleostomi</taxon>
        <taxon>Actinopterygii</taxon>
        <taxon>Neopterygii</taxon>
        <taxon>Teleostei</taxon>
        <taxon>Ostariophysi</taxon>
        <taxon>Siluriformes</taxon>
        <taxon>Sisoridae</taxon>
        <taxon>Sisorinae</taxon>
        <taxon>Bagarius</taxon>
    </lineage>
</organism>
<dbReference type="AlphaFoldDB" id="A0A556TRC6"/>
<evidence type="ECO:0000256" key="4">
    <source>
        <dbReference type="ARBA" id="ARBA00034099"/>
    </source>
</evidence>
<dbReference type="EMBL" id="VCAZ01000012">
    <property type="protein sequence ID" value="TSK42176.1"/>
    <property type="molecule type" value="Genomic_DNA"/>
</dbReference>
<keyword evidence="2" id="KW-1015">Disulfide bond</keyword>
<evidence type="ECO:0000256" key="2">
    <source>
        <dbReference type="ARBA" id="ARBA00023157"/>
    </source>
</evidence>
<comment type="caution">
    <text evidence="6">The sequence shown here is derived from an EMBL/GenBank/DDBJ whole genome shotgun (WGS) entry which is preliminary data.</text>
</comment>
<accession>A0A556TRC6</accession>
<keyword evidence="3" id="KW-0325">Glycoprotein</keyword>
<dbReference type="Proteomes" id="UP000319801">
    <property type="component" value="Unassembled WGS sequence"/>
</dbReference>
<evidence type="ECO:0000313" key="6">
    <source>
        <dbReference type="EMBL" id="TSK42176.1"/>
    </source>
</evidence>
<evidence type="ECO:0000256" key="3">
    <source>
        <dbReference type="ARBA" id="ARBA00023180"/>
    </source>
</evidence>
<comment type="subcellular location">
    <subcellularLocation>
        <location evidence="4">Synaptic cell membrane</location>
        <topology evidence="4">Multi-pass membrane protein</topology>
    </subcellularLocation>
</comment>
<evidence type="ECO:0000313" key="7">
    <source>
        <dbReference type="Proteomes" id="UP000319801"/>
    </source>
</evidence>
<feature type="signal peptide" evidence="5">
    <location>
        <begin position="1"/>
        <end position="26"/>
    </location>
</feature>
<dbReference type="InterPro" id="IPR005437">
    <property type="entry name" value="GABRG-1/4"/>
</dbReference>
<sequence>MFTLHPHRRRDALVWLLHGLLGVCLAFGTSKAEEEDYEDVPINKTWVLSPKVYDSDVTLILNKLLQGYDNKLRPDIGGKLSHQLEINVHFYEAYFLLVGSALQGPTASNRLCQYALCGEVKLISSRQE</sequence>
<dbReference type="OrthoDB" id="8890589at2759"/>
<evidence type="ECO:0000256" key="1">
    <source>
        <dbReference type="ARBA" id="ARBA00023018"/>
    </source>
</evidence>
<dbReference type="GO" id="GO:0097060">
    <property type="term" value="C:synaptic membrane"/>
    <property type="evidence" value="ECO:0007669"/>
    <property type="project" value="UniProtKB-SubCell"/>
</dbReference>
<feature type="chain" id="PRO_5022137368" evidence="5">
    <location>
        <begin position="27"/>
        <end position="128"/>
    </location>
</feature>
<protein>
    <submittedName>
        <fullName evidence="6">Gamma-aminobutyric acid receptor subunit gamma-2</fullName>
    </submittedName>
</protein>
<evidence type="ECO:0000256" key="5">
    <source>
        <dbReference type="SAM" id="SignalP"/>
    </source>
</evidence>
<dbReference type="GO" id="GO:0004890">
    <property type="term" value="F:GABA-A receptor activity"/>
    <property type="evidence" value="ECO:0007669"/>
    <property type="project" value="InterPro"/>
</dbReference>
<keyword evidence="1" id="KW-0770">Synapse</keyword>
<dbReference type="GO" id="GO:0006821">
    <property type="term" value="P:chloride transport"/>
    <property type="evidence" value="ECO:0007669"/>
    <property type="project" value="InterPro"/>
</dbReference>
<name>A0A556TRC6_BAGYA</name>
<keyword evidence="7" id="KW-1185">Reference proteome</keyword>